<gene>
    <name evidence="4" type="ORF">SAMN05421810_102547</name>
</gene>
<protein>
    <submittedName>
        <fullName evidence="4">NAD(P)-dependent dehydrogenase, short-chain alcohol dehydrogenase family</fullName>
    </submittedName>
</protein>
<dbReference type="SMART" id="SM00822">
    <property type="entry name" value="PKS_KR"/>
    <property type="match status" value="1"/>
</dbReference>
<organism evidence="4 5">
    <name type="scientific">Amycolatopsis arida</name>
    <dbReference type="NCBI Taxonomy" id="587909"/>
    <lineage>
        <taxon>Bacteria</taxon>
        <taxon>Bacillati</taxon>
        <taxon>Actinomycetota</taxon>
        <taxon>Actinomycetes</taxon>
        <taxon>Pseudonocardiales</taxon>
        <taxon>Pseudonocardiaceae</taxon>
        <taxon>Amycolatopsis</taxon>
    </lineage>
</organism>
<evidence type="ECO:0000256" key="2">
    <source>
        <dbReference type="ARBA" id="ARBA00023002"/>
    </source>
</evidence>
<dbReference type="AlphaFoldDB" id="A0A1I5Q8I5"/>
<comment type="similarity">
    <text evidence="1">Belongs to the short-chain dehydrogenases/reductases (SDR) family.</text>
</comment>
<dbReference type="FunFam" id="3.40.50.720:FF:000084">
    <property type="entry name" value="Short-chain dehydrogenase reductase"/>
    <property type="match status" value="1"/>
</dbReference>
<dbReference type="NCBIfam" id="NF005559">
    <property type="entry name" value="PRK07231.1"/>
    <property type="match status" value="1"/>
</dbReference>
<dbReference type="STRING" id="587909.SAMN05421810_102547"/>
<dbReference type="PROSITE" id="PS00061">
    <property type="entry name" value="ADH_SHORT"/>
    <property type="match status" value="1"/>
</dbReference>
<dbReference type="PANTHER" id="PTHR42760">
    <property type="entry name" value="SHORT-CHAIN DEHYDROGENASES/REDUCTASES FAMILY MEMBER"/>
    <property type="match status" value="1"/>
</dbReference>
<keyword evidence="2" id="KW-0560">Oxidoreductase</keyword>
<evidence type="ECO:0000313" key="4">
    <source>
        <dbReference type="EMBL" id="SFP42549.1"/>
    </source>
</evidence>
<keyword evidence="5" id="KW-1185">Reference proteome</keyword>
<evidence type="ECO:0000256" key="1">
    <source>
        <dbReference type="ARBA" id="ARBA00006484"/>
    </source>
</evidence>
<dbReference type="Proteomes" id="UP000198727">
    <property type="component" value="Unassembled WGS sequence"/>
</dbReference>
<dbReference type="Pfam" id="PF13561">
    <property type="entry name" value="adh_short_C2"/>
    <property type="match status" value="1"/>
</dbReference>
<proteinExistence type="inferred from homology"/>
<reference evidence="5" key="1">
    <citation type="submission" date="2016-10" db="EMBL/GenBank/DDBJ databases">
        <authorList>
            <person name="Varghese N."/>
            <person name="Submissions S."/>
        </authorList>
    </citation>
    <scope>NUCLEOTIDE SEQUENCE [LARGE SCALE GENOMIC DNA]</scope>
    <source>
        <strain evidence="5">CGMCC 4.5579</strain>
    </source>
</reference>
<dbReference type="Gene3D" id="3.40.50.720">
    <property type="entry name" value="NAD(P)-binding Rossmann-like Domain"/>
    <property type="match status" value="1"/>
</dbReference>
<name>A0A1I5Q8I5_9PSEU</name>
<dbReference type="GO" id="GO:0016616">
    <property type="term" value="F:oxidoreductase activity, acting on the CH-OH group of donors, NAD or NADP as acceptor"/>
    <property type="evidence" value="ECO:0007669"/>
    <property type="project" value="TreeGrafter"/>
</dbReference>
<feature type="domain" description="Ketoreductase" evidence="3">
    <location>
        <begin position="15"/>
        <end position="191"/>
    </location>
</feature>
<evidence type="ECO:0000259" key="3">
    <source>
        <dbReference type="SMART" id="SM00822"/>
    </source>
</evidence>
<dbReference type="EMBL" id="FOWW01000002">
    <property type="protein sequence ID" value="SFP42549.1"/>
    <property type="molecule type" value="Genomic_DNA"/>
</dbReference>
<dbReference type="PANTHER" id="PTHR42760:SF133">
    <property type="entry name" value="3-OXOACYL-[ACYL-CARRIER-PROTEIN] REDUCTASE"/>
    <property type="match status" value="1"/>
</dbReference>
<accession>A0A1I5Q8I5</accession>
<dbReference type="CDD" id="cd05233">
    <property type="entry name" value="SDR_c"/>
    <property type="match status" value="1"/>
</dbReference>
<dbReference type="PRINTS" id="PR00080">
    <property type="entry name" value="SDRFAMILY"/>
</dbReference>
<dbReference type="InterPro" id="IPR057326">
    <property type="entry name" value="KR_dom"/>
</dbReference>
<dbReference type="PRINTS" id="PR00081">
    <property type="entry name" value="GDHRDH"/>
</dbReference>
<sequence>MSAGDNYRMREFDGKTVLITGGGSGIGLGAARRLIEAGANVALAGRSTERLEQAAKELGGKDHVLTAPTDVSDLGDLDRLIAAIRDRFGTLDGVFANAGTGVAARTAELSEADFDRVIGTNLKGVFFTVQKALPLLADGSSVVLNSSWTAHRGMAAGSLYGASKAGLPSLTRSLASDLAERGIRVNTVTPGHIHTEMLEAITGSDEVREIFRSQVALGRLGRPDDVADAVLFLLSSRSSYITGQELVIDGGLVSCVPS</sequence>
<dbReference type="SUPFAM" id="SSF51735">
    <property type="entry name" value="NAD(P)-binding Rossmann-fold domains"/>
    <property type="match status" value="1"/>
</dbReference>
<dbReference type="InterPro" id="IPR036291">
    <property type="entry name" value="NAD(P)-bd_dom_sf"/>
</dbReference>
<dbReference type="InterPro" id="IPR020904">
    <property type="entry name" value="Sc_DH/Rdtase_CS"/>
</dbReference>
<evidence type="ECO:0000313" key="5">
    <source>
        <dbReference type="Proteomes" id="UP000198727"/>
    </source>
</evidence>
<dbReference type="InterPro" id="IPR002347">
    <property type="entry name" value="SDR_fam"/>
</dbReference>